<feature type="region of interest" description="Disordered" evidence="1">
    <location>
        <begin position="1"/>
        <end position="51"/>
    </location>
</feature>
<dbReference type="OMA" id="QAWASHI"/>
<dbReference type="Proteomes" id="UP000030745">
    <property type="component" value="Unassembled WGS sequence"/>
</dbReference>
<dbReference type="OrthoDB" id="10538249at2759"/>
<evidence type="ECO:0000256" key="1">
    <source>
        <dbReference type="SAM" id="MobiDB-lite"/>
    </source>
</evidence>
<dbReference type="RefSeq" id="XP_012201580.1">
    <property type="nucleotide sequence ID" value="XM_012346190.1"/>
</dbReference>
<accession>A0A067CF60</accession>
<evidence type="ECO:0000313" key="2">
    <source>
        <dbReference type="EMBL" id="KDO27805.1"/>
    </source>
</evidence>
<evidence type="ECO:0000313" key="3">
    <source>
        <dbReference type="Proteomes" id="UP000030745"/>
    </source>
</evidence>
<reference evidence="2 3" key="1">
    <citation type="journal article" date="2013" name="PLoS Genet.">
        <title>Distinctive expansion of potential virulence genes in the genome of the oomycete fish pathogen Saprolegnia parasitica.</title>
        <authorList>
            <person name="Jiang R.H."/>
            <person name="de Bruijn I."/>
            <person name="Haas B.J."/>
            <person name="Belmonte R."/>
            <person name="Lobach L."/>
            <person name="Christie J."/>
            <person name="van den Ackerveken G."/>
            <person name="Bottin A."/>
            <person name="Bulone V."/>
            <person name="Diaz-Moreno S.M."/>
            <person name="Dumas B."/>
            <person name="Fan L."/>
            <person name="Gaulin E."/>
            <person name="Govers F."/>
            <person name="Grenville-Briggs L.J."/>
            <person name="Horner N.R."/>
            <person name="Levin J.Z."/>
            <person name="Mammella M."/>
            <person name="Meijer H.J."/>
            <person name="Morris P."/>
            <person name="Nusbaum C."/>
            <person name="Oome S."/>
            <person name="Phillips A.J."/>
            <person name="van Rooyen D."/>
            <person name="Rzeszutek E."/>
            <person name="Saraiva M."/>
            <person name="Secombes C.J."/>
            <person name="Seidl M.F."/>
            <person name="Snel B."/>
            <person name="Stassen J.H."/>
            <person name="Sykes S."/>
            <person name="Tripathy S."/>
            <person name="van den Berg H."/>
            <person name="Vega-Arreguin J.C."/>
            <person name="Wawra S."/>
            <person name="Young S.K."/>
            <person name="Zeng Q."/>
            <person name="Dieguez-Uribeondo J."/>
            <person name="Russ C."/>
            <person name="Tyler B.M."/>
            <person name="van West P."/>
        </authorList>
    </citation>
    <scope>NUCLEOTIDE SEQUENCE [LARGE SCALE GENOMIC DNA]</scope>
    <source>
        <strain evidence="2 3">CBS 223.65</strain>
    </source>
</reference>
<dbReference type="KEGG" id="spar:SPRG_07404"/>
<dbReference type="EMBL" id="KK583215">
    <property type="protein sequence ID" value="KDO27805.1"/>
    <property type="molecule type" value="Genomic_DNA"/>
</dbReference>
<gene>
    <name evidence="2" type="ORF">SPRG_07404</name>
</gene>
<organism evidence="2 3">
    <name type="scientific">Saprolegnia parasitica (strain CBS 223.65)</name>
    <dbReference type="NCBI Taxonomy" id="695850"/>
    <lineage>
        <taxon>Eukaryota</taxon>
        <taxon>Sar</taxon>
        <taxon>Stramenopiles</taxon>
        <taxon>Oomycota</taxon>
        <taxon>Saprolegniomycetes</taxon>
        <taxon>Saprolegniales</taxon>
        <taxon>Saprolegniaceae</taxon>
        <taxon>Saprolegnia</taxon>
    </lineage>
</organism>
<feature type="compositionally biased region" description="Acidic residues" evidence="1">
    <location>
        <begin position="36"/>
        <end position="45"/>
    </location>
</feature>
<protein>
    <submittedName>
        <fullName evidence="2">Uncharacterized protein</fullName>
    </submittedName>
</protein>
<feature type="compositionally biased region" description="Acidic residues" evidence="1">
    <location>
        <begin position="10"/>
        <end position="24"/>
    </location>
</feature>
<keyword evidence="3" id="KW-1185">Reference proteome</keyword>
<dbReference type="AlphaFoldDB" id="A0A067CF60"/>
<name>A0A067CF60_SAPPC</name>
<dbReference type="GeneID" id="24129679"/>
<proteinExistence type="predicted"/>
<sequence length="225" mass="24508">MSSGSSGDAYADDAFEDEELEMETIDAPLNANAEDGYSDDEDFERDEASTVLLDNPPEVDVPALRGEELQPPCSPCAPPALHAFVVAKLRRLGAKPVDTRLQAPVPVALFARLGRPHHPPSPPVATKKQVEQGTARIPRALVDKLKIQTLLAVMAHETATSPTRHRTPRSLFTYAAYHTSRLHDQAWASHIDALYARRPDPLAIAAAAMSALRPAYAPLNPLTRR</sequence>
<dbReference type="VEuPathDB" id="FungiDB:SPRG_07404"/>